<dbReference type="GO" id="GO:0031777">
    <property type="term" value="F:type 1 melanin-concentrating hormone receptor binding"/>
    <property type="evidence" value="ECO:0007669"/>
    <property type="project" value="TreeGrafter"/>
</dbReference>
<dbReference type="PRINTS" id="PR01641">
    <property type="entry name" value="PROMCHFAMILY"/>
</dbReference>
<dbReference type="PANTHER" id="PTHR12091:SF0">
    <property type="entry name" value="PRO-MCH"/>
    <property type="match status" value="1"/>
</dbReference>
<evidence type="ECO:0000313" key="4">
    <source>
        <dbReference type="RefSeq" id="XP_034259720.1"/>
    </source>
</evidence>
<dbReference type="Pfam" id="PF05824">
    <property type="entry name" value="Pro-MCH"/>
    <property type="match status" value="1"/>
</dbReference>
<gene>
    <name evidence="4" type="primary">PMCH</name>
</gene>
<evidence type="ECO:0000256" key="2">
    <source>
        <dbReference type="SAM" id="SignalP"/>
    </source>
</evidence>
<keyword evidence="3" id="KW-1185">Reference proteome</keyword>
<dbReference type="Proteomes" id="UP001652622">
    <property type="component" value="Unplaced"/>
</dbReference>
<evidence type="ECO:0000256" key="1">
    <source>
        <dbReference type="ARBA" id="ARBA00022729"/>
    </source>
</evidence>
<name>A0A6P9ASF7_PANGU</name>
<dbReference type="InParanoid" id="A0A6P9ASF7"/>
<keyword evidence="1 2" id="KW-0732">Signal</keyword>
<feature type="chain" id="PRO_5028178353" evidence="2">
    <location>
        <begin position="25"/>
        <end position="172"/>
    </location>
</feature>
<organism evidence="3 4">
    <name type="scientific">Pantherophis guttatus</name>
    <name type="common">Corn snake</name>
    <name type="synonym">Elaphe guttata</name>
    <dbReference type="NCBI Taxonomy" id="94885"/>
    <lineage>
        <taxon>Eukaryota</taxon>
        <taxon>Metazoa</taxon>
        <taxon>Chordata</taxon>
        <taxon>Craniata</taxon>
        <taxon>Vertebrata</taxon>
        <taxon>Euteleostomi</taxon>
        <taxon>Lepidosauria</taxon>
        <taxon>Squamata</taxon>
        <taxon>Bifurcata</taxon>
        <taxon>Unidentata</taxon>
        <taxon>Episquamata</taxon>
        <taxon>Toxicofera</taxon>
        <taxon>Serpentes</taxon>
        <taxon>Colubroidea</taxon>
        <taxon>Colubridae</taxon>
        <taxon>Colubrinae</taxon>
        <taxon>Pantherophis</taxon>
    </lineage>
</organism>
<dbReference type="GO" id="GO:0030354">
    <property type="term" value="F:melanin-concentrating hormone activity"/>
    <property type="evidence" value="ECO:0007669"/>
    <property type="project" value="InterPro"/>
</dbReference>
<dbReference type="PANTHER" id="PTHR12091">
    <property type="entry name" value="MELANIN-CONCENTRATING HORMONE"/>
    <property type="match status" value="1"/>
</dbReference>
<feature type="signal peptide" evidence="2">
    <location>
        <begin position="1"/>
        <end position="24"/>
    </location>
</feature>
<protein>
    <submittedName>
        <fullName evidence="4">Pro-MCH</fullName>
    </submittedName>
</protein>
<dbReference type="GO" id="GO:0007268">
    <property type="term" value="P:chemical synaptic transmission"/>
    <property type="evidence" value="ECO:0007669"/>
    <property type="project" value="InterPro"/>
</dbReference>
<dbReference type="RefSeq" id="XP_034259720.1">
    <property type="nucleotide sequence ID" value="XM_034403829.2"/>
</dbReference>
<dbReference type="OMA" id="NTFRMGK"/>
<accession>A0A6P9ASF7</accession>
<dbReference type="OrthoDB" id="8639774at2759"/>
<proteinExistence type="predicted"/>
<dbReference type="CTD" id="5367"/>
<dbReference type="InterPro" id="IPR005456">
    <property type="entry name" value="Prepro-melanin_conc_hormone"/>
</dbReference>
<dbReference type="AlphaFoldDB" id="A0A6P9ASF7"/>
<sequence length="172" mass="19692">MKTSKHWRMYISSHVLLLIFSLLSQGPLLSVSKSMRKAEDNMLLSTFSLGKITQKGDKAGKSLPASSFEHYKMEDSSFLDEDRNPHFSNIGYKHHVINYGQPQSLSVNKLPYFELEGPMTFPSNAEVENIESIQERRETGSDENSANLPIGRRDFDMLRCMLGRVYRPCWQA</sequence>
<dbReference type="GO" id="GO:0045202">
    <property type="term" value="C:synapse"/>
    <property type="evidence" value="ECO:0007669"/>
    <property type="project" value="GOC"/>
</dbReference>
<dbReference type="GeneID" id="117655934"/>
<reference evidence="4" key="1">
    <citation type="submission" date="2025-08" db="UniProtKB">
        <authorList>
            <consortium name="RefSeq"/>
        </authorList>
    </citation>
    <scope>IDENTIFICATION</scope>
    <source>
        <tissue evidence="4">Blood</tissue>
    </source>
</reference>
<dbReference type="KEGG" id="pgut:117655934"/>
<evidence type="ECO:0000313" key="3">
    <source>
        <dbReference type="Proteomes" id="UP001652622"/>
    </source>
</evidence>